<dbReference type="Proteomes" id="UP000821866">
    <property type="component" value="Chromosome 2"/>
</dbReference>
<name>A0A9J6EED8_RHIMP</name>
<evidence type="ECO:0000313" key="2">
    <source>
        <dbReference type="EMBL" id="KAH8032811.1"/>
    </source>
</evidence>
<keyword evidence="3" id="KW-1185">Reference proteome</keyword>
<dbReference type="Gene3D" id="3.30.420.10">
    <property type="entry name" value="Ribonuclease H-like superfamily/Ribonuclease H"/>
    <property type="match status" value="2"/>
</dbReference>
<gene>
    <name evidence="2" type="ORF">HPB51_001964</name>
</gene>
<dbReference type="EMBL" id="JABSTU010000004">
    <property type="protein sequence ID" value="KAH8032811.1"/>
    <property type="molecule type" value="Genomic_DNA"/>
</dbReference>
<dbReference type="AlphaFoldDB" id="A0A9J6EED8"/>
<comment type="caution">
    <text evidence="2">The sequence shown here is derived from an EMBL/GenBank/DDBJ whole genome shotgun (WGS) entry which is preliminary data.</text>
</comment>
<reference evidence="2" key="1">
    <citation type="journal article" date="2020" name="Cell">
        <title>Large-Scale Comparative Analyses of Tick Genomes Elucidate Their Genetic Diversity and Vector Capacities.</title>
        <authorList>
            <consortium name="Tick Genome and Microbiome Consortium (TIGMIC)"/>
            <person name="Jia N."/>
            <person name="Wang J."/>
            <person name="Shi W."/>
            <person name="Du L."/>
            <person name="Sun Y."/>
            <person name="Zhan W."/>
            <person name="Jiang J.F."/>
            <person name="Wang Q."/>
            <person name="Zhang B."/>
            <person name="Ji P."/>
            <person name="Bell-Sakyi L."/>
            <person name="Cui X.M."/>
            <person name="Yuan T.T."/>
            <person name="Jiang B.G."/>
            <person name="Yang W.F."/>
            <person name="Lam T.T."/>
            <person name="Chang Q.C."/>
            <person name="Ding S.J."/>
            <person name="Wang X.J."/>
            <person name="Zhu J.G."/>
            <person name="Ruan X.D."/>
            <person name="Zhao L."/>
            <person name="Wei J.T."/>
            <person name="Ye R.Z."/>
            <person name="Que T.C."/>
            <person name="Du C.H."/>
            <person name="Zhou Y.H."/>
            <person name="Cheng J.X."/>
            <person name="Dai P.F."/>
            <person name="Guo W.B."/>
            <person name="Han X.H."/>
            <person name="Huang E.J."/>
            <person name="Li L.F."/>
            <person name="Wei W."/>
            <person name="Gao Y.C."/>
            <person name="Liu J.Z."/>
            <person name="Shao H.Z."/>
            <person name="Wang X."/>
            <person name="Wang C.C."/>
            <person name="Yang T.C."/>
            <person name="Huo Q.B."/>
            <person name="Li W."/>
            <person name="Chen H.Y."/>
            <person name="Chen S.E."/>
            <person name="Zhou L.G."/>
            <person name="Ni X.B."/>
            <person name="Tian J.H."/>
            <person name="Sheng Y."/>
            <person name="Liu T."/>
            <person name="Pan Y.S."/>
            <person name="Xia L.Y."/>
            <person name="Li J."/>
            <person name="Zhao F."/>
            <person name="Cao W.C."/>
        </authorList>
    </citation>
    <scope>NUCLEOTIDE SEQUENCE</scope>
    <source>
        <strain evidence="2">Rmic-2018</strain>
    </source>
</reference>
<evidence type="ECO:0000313" key="3">
    <source>
        <dbReference type="Proteomes" id="UP000821866"/>
    </source>
</evidence>
<organism evidence="2 3">
    <name type="scientific">Rhipicephalus microplus</name>
    <name type="common">Cattle tick</name>
    <name type="synonym">Boophilus microplus</name>
    <dbReference type="NCBI Taxonomy" id="6941"/>
    <lineage>
        <taxon>Eukaryota</taxon>
        <taxon>Metazoa</taxon>
        <taxon>Ecdysozoa</taxon>
        <taxon>Arthropoda</taxon>
        <taxon>Chelicerata</taxon>
        <taxon>Arachnida</taxon>
        <taxon>Acari</taxon>
        <taxon>Parasitiformes</taxon>
        <taxon>Ixodida</taxon>
        <taxon>Ixodoidea</taxon>
        <taxon>Ixodidae</taxon>
        <taxon>Rhipicephalinae</taxon>
        <taxon>Rhipicephalus</taxon>
        <taxon>Boophilus</taxon>
    </lineage>
</organism>
<evidence type="ECO:0000259" key="1">
    <source>
        <dbReference type="Pfam" id="PF01498"/>
    </source>
</evidence>
<protein>
    <recommendedName>
        <fullName evidence="1">Transposase Tc1-like domain-containing protein</fullName>
    </recommendedName>
</protein>
<feature type="domain" description="Transposase Tc1-like" evidence="1">
    <location>
        <begin position="26"/>
        <end position="90"/>
    </location>
</feature>
<dbReference type="InterPro" id="IPR036397">
    <property type="entry name" value="RNaseH_sf"/>
</dbReference>
<dbReference type="GO" id="GO:0006313">
    <property type="term" value="P:DNA transposition"/>
    <property type="evidence" value="ECO:0007669"/>
    <property type="project" value="InterPro"/>
</dbReference>
<reference evidence="2" key="2">
    <citation type="submission" date="2021-09" db="EMBL/GenBank/DDBJ databases">
        <authorList>
            <person name="Jia N."/>
            <person name="Wang J."/>
            <person name="Shi W."/>
            <person name="Du L."/>
            <person name="Sun Y."/>
            <person name="Zhan W."/>
            <person name="Jiang J."/>
            <person name="Wang Q."/>
            <person name="Zhang B."/>
            <person name="Ji P."/>
            <person name="Sakyi L.B."/>
            <person name="Cui X."/>
            <person name="Yuan T."/>
            <person name="Jiang B."/>
            <person name="Yang W."/>
            <person name="Lam T.T.-Y."/>
            <person name="Chang Q."/>
            <person name="Ding S."/>
            <person name="Wang X."/>
            <person name="Zhu J."/>
            <person name="Ruan X."/>
            <person name="Zhao L."/>
            <person name="Wei J."/>
            <person name="Que T."/>
            <person name="Du C."/>
            <person name="Cheng J."/>
            <person name="Dai P."/>
            <person name="Han X."/>
            <person name="Huang E."/>
            <person name="Gao Y."/>
            <person name="Liu J."/>
            <person name="Shao H."/>
            <person name="Ye R."/>
            <person name="Li L."/>
            <person name="Wei W."/>
            <person name="Wang X."/>
            <person name="Wang C."/>
            <person name="Huo Q."/>
            <person name="Li W."/>
            <person name="Guo W."/>
            <person name="Chen H."/>
            <person name="Chen S."/>
            <person name="Zhou L."/>
            <person name="Zhou L."/>
            <person name="Ni X."/>
            <person name="Tian J."/>
            <person name="Zhou Y."/>
            <person name="Sheng Y."/>
            <person name="Liu T."/>
            <person name="Pan Y."/>
            <person name="Xia L."/>
            <person name="Li J."/>
            <person name="Zhao F."/>
            <person name="Cao W."/>
        </authorList>
    </citation>
    <scope>NUCLEOTIDE SEQUENCE</scope>
    <source>
        <strain evidence="2">Rmic-2018</strain>
        <tissue evidence="2">Larvae</tissue>
    </source>
</reference>
<dbReference type="Pfam" id="PF01498">
    <property type="entry name" value="HTH_Tnp_Tc3_2"/>
    <property type="match status" value="1"/>
</dbReference>
<dbReference type="GO" id="GO:0015074">
    <property type="term" value="P:DNA integration"/>
    <property type="evidence" value="ECO:0007669"/>
    <property type="project" value="InterPro"/>
</dbReference>
<accession>A0A9J6EED8</accession>
<dbReference type="InterPro" id="IPR002492">
    <property type="entry name" value="Transposase_Tc1-like"/>
</dbReference>
<sequence length="188" mass="21465">MMDASKWNLSFGHRQRATDSVKDLLIVQAAKEAPFITAPHIKDNLNLSVSLSTMRRRLHEKDLWSRVPAQKPALSDNNKIARLAYAQEHAPITVEDWRCVTLTDESTFSTRWDQRQRIWRTGEASPIHIAKSTTRFLEQLGVMLLKWPQQGADMSICENVWGATKKELSQQPIQRASQDALMAAVKEE</sequence>
<dbReference type="GO" id="GO:0003677">
    <property type="term" value="F:DNA binding"/>
    <property type="evidence" value="ECO:0007669"/>
    <property type="project" value="InterPro"/>
</dbReference>
<proteinExistence type="predicted"/>